<evidence type="ECO:0000313" key="3">
    <source>
        <dbReference type="Proteomes" id="UP000187464"/>
    </source>
</evidence>
<protein>
    <recommendedName>
        <fullName evidence="1">Glycosyl transferase family 1 domain-containing protein</fullName>
    </recommendedName>
</protein>
<organism evidence="2 3">
    <name type="scientific">Proteiniphilum saccharofermentans</name>
    <dbReference type="NCBI Taxonomy" id="1642647"/>
    <lineage>
        <taxon>Bacteria</taxon>
        <taxon>Pseudomonadati</taxon>
        <taxon>Bacteroidota</taxon>
        <taxon>Bacteroidia</taxon>
        <taxon>Bacteroidales</taxon>
        <taxon>Dysgonomonadaceae</taxon>
        <taxon>Proteiniphilum</taxon>
    </lineage>
</organism>
<dbReference type="SUPFAM" id="SSF53756">
    <property type="entry name" value="UDP-Glycosyltransferase/glycogen phosphorylase"/>
    <property type="match status" value="1"/>
</dbReference>
<dbReference type="EMBL" id="LT605205">
    <property type="protein sequence ID" value="SCD21347.1"/>
    <property type="molecule type" value="Genomic_DNA"/>
</dbReference>
<dbReference type="KEGG" id="psac:PSM36_2546"/>
<dbReference type="PANTHER" id="PTHR12526">
    <property type="entry name" value="GLYCOSYLTRANSFERASE"/>
    <property type="match status" value="1"/>
</dbReference>
<gene>
    <name evidence="2" type="ORF">PSM36_2546</name>
</gene>
<dbReference type="PANTHER" id="PTHR12526:SF638">
    <property type="entry name" value="SPORE COAT PROTEIN SA"/>
    <property type="match status" value="1"/>
</dbReference>
<dbReference type="Proteomes" id="UP000187464">
    <property type="component" value="Chromosome I"/>
</dbReference>
<dbReference type="CDD" id="cd03801">
    <property type="entry name" value="GT4_PimA-like"/>
    <property type="match status" value="1"/>
</dbReference>
<dbReference type="AlphaFoldDB" id="A0A1R3T9Q9"/>
<name>A0A1R3T9Q9_9BACT</name>
<dbReference type="STRING" id="1642647.PSM36_2546"/>
<evidence type="ECO:0000313" key="2">
    <source>
        <dbReference type="EMBL" id="SCD21347.1"/>
    </source>
</evidence>
<dbReference type="GO" id="GO:0016757">
    <property type="term" value="F:glycosyltransferase activity"/>
    <property type="evidence" value="ECO:0007669"/>
    <property type="project" value="InterPro"/>
</dbReference>
<keyword evidence="3" id="KW-1185">Reference proteome</keyword>
<sequence length="420" mass="49056">MSRKHIMDKIAIIVQRYGREINGGAEVHARLLAERLKEKYDVDVLTSCSLAYPAWDNHYPAGEEMMNGVRVLRFKDEGANRKKTRRLGRYLRGNWKYYHRGYTINNFITLSIRRIWYRRKKNHGRVFDRWIVNHGPVCKEMITYLEQEKNQYKAFIYFNYPFYPTYFGLQHTSGKSILIPLAHDEPMLYLSGFEKMFSLPGFIMYNTESERLLLESAHPVTRTIRSDLAGVGFDLPVLDENSEPPISFPYFVYIGRIDVGKGCLELMNYFSMMNRSQHRNIKLVMIGKNHLKTFVKDDNIIFTGFIGEEEKLLYLQHCAGLIISSRHESLSMVTLEAMSFGKPVLANGYCDVLKRHIEKSQAGFLYYDVKDFSVQVDKILNLSDNGKQVIARNGMQYAEKNYRWERIIEKFDIAIDYVGA</sequence>
<dbReference type="Gene3D" id="3.40.50.2000">
    <property type="entry name" value="Glycogen Phosphorylase B"/>
    <property type="match status" value="2"/>
</dbReference>
<accession>A0A1R3T9Q9</accession>
<dbReference type="InterPro" id="IPR001296">
    <property type="entry name" value="Glyco_trans_1"/>
</dbReference>
<proteinExistence type="predicted"/>
<reference evidence="2 3" key="1">
    <citation type="submission" date="2016-08" db="EMBL/GenBank/DDBJ databases">
        <authorList>
            <person name="Seilhamer J.J."/>
        </authorList>
    </citation>
    <scope>NUCLEOTIDE SEQUENCE [LARGE SCALE GENOMIC DNA]</scope>
    <source>
        <strain evidence="2">M3/6</strain>
    </source>
</reference>
<feature type="domain" description="Glycosyl transferase family 1" evidence="1">
    <location>
        <begin position="248"/>
        <end position="385"/>
    </location>
</feature>
<dbReference type="Pfam" id="PF00534">
    <property type="entry name" value="Glycos_transf_1"/>
    <property type="match status" value="1"/>
</dbReference>
<evidence type="ECO:0000259" key="1">
    <source>
        <dbReference type="Pfam" id="PF00534"/>
    </source>
</evidence>